<dbReference type="InterPro" id="IPR004090">
    <property type="entry name" value="Chemotax_Me-accpt_rcpt"/>
</dbReference>
<dbReference type="InterPro" id="IPR003660">
    <property type="entry name" value="HAMP_dom"/>
</dbReference>
<dbReference type="Gene3D" id="1.10.287.950">
    <property type="entry name" value="Methyl-accepting chemotaxis protein"/>
    <property type="match status" value="1"/>
</dbReference>
<keyword evidence="6" id="KW-1133">Transmembrane helix</keyword>
<feature type="domain" description="Methyl-accepting transducer" evidence="7">
    <location>
        <begin position="322"/>
        <end position="551"/>
    </location>
</feature>
<gene>
    <name evidence="9" type="ORF">GGR43_001043</name>
</gene>
<dbReference type="SMART" id="SM00283">
    <property type="entry name" value="MA"/>
    <property type="match status" value="1"/>
</dbReference>
<keyword evidence="6" id="KW-0472">Membrane</keyword>
<evidence type="ECO:0000259" key="7">
    <source>
        <dbReference type="PROSITE" id="PS50111"/>
    </source>
</evidence>
<reference evidence="9 10" key="1">
    <citation type="submission" date="2020-08" db="EMBL/GenBank/DDBJ databases">
        <title>Genomic Encyclopedia of Type Strains, Phase IV (KMG-IV): sequencing the most valuable type-strain genomes for metagenomic binning, comparative biology and taxonomic classification.</title>
        <authorList>
            <person name="Goeker M."/>
        </authorList>
    </citation>
    <scope>NUCLEOTIDE SEQUENCE [LARGE SCALE GENOMIC DNA]</scope>
    <source>
        <strain evidence="9 10">DSM 26189</strain>
    </source>
</reference>
<dbReference type="GO" id="GO:0006935">
    <property type="term" value="P:chemotaxis"/>
    <property type="evidence" value="ECO:0007669"/>
    <property type="project" value="UniProtKB-KW"/>
</dbReference>
<organism evidence="9 10">
    <name type="scientific">Sphingobium jiangsuense</name>
    <dbReference type="NCBI Taxonomy" id="870476"/>
    <lineage>
        <taxon>Bacteria</taxon>
        <taxon>Pseudomonadati</taxon>
        <taxon>Pseudomonadota</taxon>
        <taxon>Alphaproteobacteria</taxon>
        <taxon>Sphingomonadales</taxon>
        <taxon>Sphingomonadaceae</taxon>
        <taxon>Sphingobium</taxon>
    </lineage>
</organism>
<feature type="domain" description="HAMP" evidence="8">
    <location>
        <begin position="210"/>
        <end position="263"/>
    </location>
</feature>
<dbReference type="SUPFAM" id="SSF158472">
    <property type="entry name" value="HAMP domain-like"/>
    <property type="match status" value="1"/>
</dbReference>
<dbReference type="AlphaFoldDB" id="A0A7W6BKF9"/>
<proteinExistence type="inferred from homology"/>
<dbReference type="FunFam" id="1.10.287.950:FF:000001">
    <property type="entry name" value="Methyl-accepting chemotaxis sensory transducer"/>
    <property type="match status" value="1"/>
</dbReference>
<dbReference type="Pfam" id="PF00672">
    <property type="entry name" value="HAMP"/>
    <property type="match status" value="1"/>
</dbReference>
<dbReference type="SUPFAM" id="SSF58104">
    <property type="entry name" value="Methyl-accepting chemotaxis protein (MCP) signaling domain"/>
    <property type="match status" value="1"/>
</dbReference>
<accession>A0A7W6BKF9</accession>
<evidence type="ECO:0000313" key="10">
    <source>
        <dbReference type="Proteomes" id="UP000571950"/>
    </source>
</evidence>
<dbReference type="PROSITE" id="PS50111">
    <property type="entry name" value="CHEMOTAXIS_TRANSDUC_2"/>
    <property type="match status" value="1"/>
</dbReference>
<dbReference type="Pfam" id="PF00015">
    <property type="entry name" value="MCPsignal"/>
    <property type="match status" value="1"/>
</dbReference>
<evidence type="ECO:0000256" key="3">
    <source>
        <dbReference type="ARBA" id="ARBA00029447"/>
    </source>
</evidence>
<evidence type="ECO:0000259" key="8">
    <source>
        <dbReference type="PROSITE" id="PS50885"/>
    </source>
</evidence>
<sequence>MSNRQRAGLAGWLESKSINQRLTIQVVAAIVASLCLVTTITIGSFVSLQYSKRNAALSERALQAALLEKDFTSLQRDVFRHGLLRTDETRQGYEGNIGDLKESISQTRKLLDAGHADQLGQVVNGSDAYIGVVNGVLAGDAMDAAGEARISAAGDEVDSAIENLRKPAVAEAAAMTELQQRTVLIIMALTIAIAAVTGIGSLLLASRVKRAIGQEIESLSDAIARIADGDLGVHIDYTHREDQLGALARAADKLRETSRAKQQSDRELADMADKVSSSLRSMAEGDLTVRLSDLGANYVRLQQDFNSAIAQLHDTIASVSEAATDIRSGAKEISQASDDLASRTEQHAAELAHAAEAVDQITGSLHETATVATQANQGVLEAVAEARNGGDVVGKAVHAMTNIERSSAEIGQIINVIDGIAFQTNLLALNAGVEAARAGDAGKGFAVVASEVRALAQRSAEAAKDIKALITTSSAEVEEGALMVRQVGEALEQITDRIHGITTMVTQISSAAAAQSAKLAEVNGAMGKMDQVTQQNAAMVEESTAAARSLLQEADGLTDRVGRFVCQNAARPPRASASAPTSLAAPAKARPAPGPMPLTSGNLALAAPAPQDEDDWSEF</sequence>
<keyword evidence="6" id="KW-0812">Transmembrane</keyword>
<dbReference type="InterPro" id="IPR004089">
    <property type="entry name" value="MCPsignal_dom"/>
</dbReference>
<keyword evidence="2" id="KW-0145">Chemotaxis</keyword>
<dbReference type="CDD" id="cd06225">
    <property type="entry name" value="HAMP"/>
    <property type="match status" value="1"/>
</dbReference>
<evidence type="ECO:0000256" key="4">
    <source>
        <dbReference type="PROSITE-ProRule" id="PRU00284"/>
    </source>
</evidence>
<dbReference type="PRINTS" id="PR00260">
    <property type="entry name" value="CHEMTRNSDUCR"/>
</dbReference>
<keyword evidence="10" id="KW-1185">Reference proteome</keyword>
<feature type="region of interest" description="Disordered" evidence="5">
    <location>
        <begin position="570"/>
        <end position="619"/>
    </location>
</feature>
<dbReference type="Gene3D" id="6.10.340.10">
    <property type="match status" value="1"/>
</dbReference>
<dbReference type="CDD" id="cd11386">
    <property type="entry name" value="MCP_signal"/>
    <property type="match status" value="1"/>
</dbReference>
<dbReference type="GO" id="GO:0016020">
    <property type="term" value="C:membrane"/>
    <property type="evidence" value="ECO:0007669"/>
    <property type="project" value="UniProtKB-SubCell"/>
</dbReference>
<feature type="transmembrane region" description="Helical" evidence="6">
    <location>
        <begin position="22"/>
        <end position="48"/>
    </location>
</feature>
<comment type="caution">
    <text evidence="9">The sequence shown here is derived from an EMBL/GenBank/DDBJ whole genome shotgun (WGS) entry which is preliminary data.</text>
</comment>
<dbReference type="GO" id="GO:0004888">
    <property type="term" value="F:transmembrane signaling receptor activity"/>
    <property type="evidence" value="ECO:0007669"/>
    <property type="project" value="InterPro"/>
</dbReference>
<evidence type="ECO:0000313" key="9">
    <source>
        <dbReference type="EMBL" id="MBB3925330.1"/>
    </source>
</evidence>
<feature type="domain" description="HAMP" evidence="8">
    <location>
        <begin position="273"/>
        <end position="317"/>
    </location>
</feature>
<dbReference type="PANTHER" id="PTHR43531:SF11">
    <property type="entry name" value="METHYL-ACCEPTING CHEMOTAXIS PROTEIN 3"/>
    <property type="match status" value="1"/>
</dbReference>
<comment type="subcellular location">
    <subcellularLocation>
        <location evidence="1">Membrane</location>
    </subcellularLocation>
</comment>
<keyword evidence="4" id="KW-0807">Transducer</keyword>
<dbReference type="PROSITE" id="PS50885">
    <property type="entry name" value="HAMP"/>
    <property type="match status" value="2"/>
</dbReference>
<dbReference type="RefSeq" id="WP_188070903.1">
    <property type="nucleotide sequence ID" value="NZ_BSPS01000009.1"/>
</dbReference>
<dbReference type="PANTHER" id="PTHR43531">
    <property type="entry name" value="PROTEIN ICFG"/>
    <property type="match status" value="1"/>
</dbReference>
<feature type="transmembrane region" description="Helical" evidence="6">
    <location>
        <begin position="183"/>
        <end position="205"/>
    </location>
</feature>
<dbReference type="SMART" id="SM00304">
    <property type="entry name" value="HAMP"/>
    <property type="match status" value="3"/>
</dbReference>
<comment type="similarity">
    <text evidence="3">Belongs to the methyl-accepting chemotaxis (MCP) protein family.</text>
</comment>
<evidence type="ECO:0000256" key="5">
    <source>
        <dbReference type="SAM" id="MobiDB-lite"/>
    </source>
</evidence>
<dbReference type="GO" id="GO:0007165">
    <property type="term" value="P:signal transduction"/>
    <property type="evidence" value="ECO:0007669"/>
    <property type="project" value="UniProtKB-KW"/>
</dbReference>
<evidence type="ECO:0000256" key="1">
    <source>
        <dbReference type="ARBA" id="ARBA00004370"/>
    </source>
</evidence>
<evidence type="ECO:0000256" key="6">
    <source>
        <dbReference type="SAM" id="Phobius"/>
    </source>
</evidence>
<dbReference type="InterPro" id="IPR051310">
    <property type="entry name" value="MCP_chemotaxis"/>
</dbReference>
<dbReference type="EMBL" id="JACIDT010000003">
    <property type="protein sequence ID" value="MBB3925330.1"/>
    <property type="molecule type" value="Genomic_DNA"/>
</dbReference>
<dbReference type="Proteomes" id="UP000571950">
    <property type="component" value="Unassembled WGS sequence"/>
</dbReference>
<feature type="compositionally biased region" description="Low complexity" evidence="5">
    <location>
        <begin position="570"/>
        <end position="591"/>
    </location>
</feature>
<protein>
    <submittedName>
        <fullName evidence="9">Methyl-accepting chemotaxis protein</fullName>
    </submittedName>
</protein>
<name>A0A7W6BKF9_9SPHN</name>
<evidence type="ECO:0000256" key="2">
    <source>
        <dbReference type="ARBA" id="ARBA00022500"/>
    </source>
</evidence>